<dbReference type="Proteomes" id="UP000054928">
    <property type="component" value="Unassembled WGS sequence"/>
</dbReference>
<accession>A0A0P1AL74</accession>
<keyword evidence="5" id="KW-1185">Reference proteome</keyword>
<dbReference type="OrthoDB" id="1517790at2759"/>
<sequence>MTTTNKHRIKKLTAEKVQEFRDEIVKRDGQVVDLTNRGIESIMSLEGLQTATKLDLSHNKLTKLSQLKSVPRVTMLKLTDNKLSSSSLTEIQYLKHLVILNVGENLLTRIPFEVLRNLRTLKALVLNNNSISALDWIPKLPELNSLILSNNRISQIPQRIVDGLPSLKKISISHNLLEEIPNLSQLTGITELRLSHNRIKTIPAHLAQLKNLKVLELSHNLIDDWSGLEALSSLESLRQLNLLGNPICGSKLEVSTKLAKEDGRKGVTDGNDEDSAFDVIGTDSKKKSSESKEVNISEEEQQLKKAKKLDAKHKQYNFKMKRLFPHLVVRDAARVLDKRVHGYVAPPKELKKSKVSKSEEVKVVAGKRKRASPNTNGVKEVDIATSIEANGKDAEKLETKSIHKKLKREQLAVDKPTSDIVATFDSDEKAAKYLVKQVKTNKPISKDVNQVTPKIDAKAKTAVKDKIRNDKKDLRQPKEIASGVVVVKKIKRTTKNKSAVSKPLDLTQIDFTPQVENMASNAIGSFIAKFMAPVNKAEDDTLTHLSQVAEGAKWRLDNDLPAHKTVGYHRHHQYTSPEGFPELLLSRKRSRRAHFNLVKLQVDSHVKKTR</sequence>
<dbReference type="GeneID" id="36407040"/>
<dbReference type="SUPFAM" id="SSF52058">
    <property type="entry name" value="L domain-like"/>
    <property type="match status" value="1"/>
</dbReference>
<dbReference type="Pfam" id="PF13855">
    <property type="entry name" value="LRR_8"/>
    <property type="match status" value="1"/>
</dbReference>
<proteinExistence type="predicted"/>
<evidence type="ECO:0000313" key="4">
    <source>
        <dbReference type="EMBL" id="CEG41653.1"/>
    </source>
</evidence>
<feature type="compositionally biased region" description="Basic and acidic residues" evidence="3">
    <location>
        <begin position="283"/>
        <end position="295"/>
    </location>
</feature>
<dbReference type="Gene3D" id="3.80.10.10">
    <property type="entry name" value="Ribonuclease Inhibitor"/>
    <property type="match status" value="2"/>
</dbReference>
<evidence type="ECO:0000256" key="3">
    <source>
        <dbReference type="SAM" id="MobiDB-lite"/>
    </source>
</evidence>
<dbReference type="RefSeq" id="XP_024578022.1">
    <property type="nucleotide sequence ID" value="XM_024727445.1"/>
</dbReference>
<evidence type="ECO:0000256" key="2">
    <source>
        <dbReference type="ARBA" id="ARBA00022737"/>
    </source>
</evidence>
<dbReference type="EMBL" id="CCYD01000553">
    <property type="protein sequence ID" value="CEG41653.1"/>
    <property type="molecule type" value="Genomic_DNA"/>
</dbReference>
<feature type="region of interest" description="Disordered" evidence="3">
    <location>
        <begin position="261"/>
        <end position="299"/>
    </location>
</feature>
<dbReference type="PANTHER" id="PTHR46652:SF7">
    <property type="entry name" value="LEUCINE-RICH REPEAT AND IQ DOMAIN-CONTAINING PROTEIN 1"/>
    <property type="match status" value="1"/>
</dbReference>
<dbReference type="SMART" id="SM00365">
    <property type="entry name" value="LRR_SD22"/>
    <property type="match status" value="3"/>
</dbReference>
<dbReference type="InterPro" id="IPR001611">
    <property type="entry name" value="Leu-rich_rpt"/>
</dbReference>
<evidence type="ECO:0000256" key="1">
    <source>
        <dbReference type="ARBA" id="ARBA00022614"/>
    </source>
</evidence>
<name>A0A0P1AL74_PLAHL</name>
<protein>
    <submittedName>
        <fullName evidence="4">Protein phosphatase 1, regulatory subunit, and related proteins</fullName>
    </submittedName>
</protein>
<dbReference type="SMART" id="SM00364">
    <property type="entry name" value="LRR_BAC"/>
    <property type="match status" value="5"/>
</dbReference>
<keyword evidence="1" id="KW-0433">Leucine-rich repeat</keyword>
<dbReference type="InterPro" id="IPR050836">
    <property type="entry name" value="SDS22/Internalin_LRR"/>
</dbReference>
<dbReference type="STRING" id="4781.A0A0P1AL74"/>
<dbReference type="InterPro" id="IPR032675">
    <property type="entry name" value="LRR_dom_sf"/>
</dbReference>
<dbReference type="AlphaFoldDB" id="A0A0P1AL74"/>
<keyword evidence="2" id="KW-0677">Repeat</keyword>
<dbReference type="PANTHER" id="PTHR46652">
    <property type="entry name" value="LEUCINE-RICH REPEAT AND IQ DOMAIN-CONTAINING PROTEIN 1-RELATED"/>
    <property type="match status" value="1"/>
</dbReference>
<evidence type="ECO:0000313" key="5">
    <source>
        <dbReference type="Proteomes" id="UP000054928"/>
    </source>
</evidence>
<dbReference type="InterPro" id="IPR003591">
    <property type="entry name" value="Leu-rich_rpt_typical-subtyp"/>
</dbReference>
<reference evidence="5" key="1">
    <citation type="submission" date="2014-09" db="EMBL/GenBank/DDBJ databases">
        <authorList>
            <person name="Sharma Rahul"/>
            <person name="Thines Marco"/>
        </authorList>
    </citation>
    <scope>NUCLEOTIDE SEQUENCE [LARGE SCALE GENOMIC DNA]</scope>
</reference>
<dbReference type="OMA" id="PQVENMA"/>
<dbReference type="PROSITE" id="PS51450">
    <property type="entry name" value="LRR"/>
    <property type="match status" value="4"/>
</dbReference>
<dbReference type="SMART" id="SM00369">
    <property type="entry name" value="LRR_TYP"/>
    <property type="match status" value="5"/>
</dbReference>
<organism evidence="4 5">
    <name type="scientific">Plasmopara halstedii</name>
    <name type="common">Downy mildew of sunflower</name>
    <dbReference type="NCBI Taxonomy" id="4781"/>
    <lineage>
        <taxon>Eukaryota</taxon>
        <taxon>Sar</taxon>
        <taxon>Stramenopiles</taxon>
        <taxon>Oomycota</taxon>
        <taxon>Peronosporomycetes</taxon>
        <taxon>Peronosporales</taxon>
        <taxon>Peronosporaceae</taxon>
        <taxon>Plasmopara</taxon>
    </lineage>
</organism>